<comment type="similarity">
    <text evidence="1">Belongs to the AHA1 family.</text>
</comment>
<gene>
    <name evidence="3" type="ORF">DT076_02175</name>
</gene>
<dbReference type="Pfam" id="PF08327">
    <property type="entry name" value="AHSA1"/>
    <property type="match status" value="1"/>
</dbReference>
<dbReference type="InterPro" id="IPR023393">
    <property type="entry name" value="START-like_dom_sf"/>
</dbReference>
<dbReference type="EMBL" id="QOUI01000001">
    <property type="protein sequence ID" value="RCK71268.1"/>
    <property type="molecule type" value="Genomic_DNA"/>
</dbReference>
<keyword evidence="4" id="KW-1185">Reference proteome</keyword>
<sequence>MPPQMPIRLDLELPVAPTDAFDAYVDLGSWWDPRYTSDATTFSGVAVTPGPGGEIRELHADGSSQLWGTITLWQPGTALSHSFVLAHDTGVPSQVLVTFTARPGGSLLRLQHGGWNEDNAADRDRFTDWASVLAGLPARVRRGRSLR</sequence>
<dbReference type="AlphaFoldDB" id="A0A367YZL7"/>
<evidence type="ECO:0000313" key="3">
    <source>
        <dbReference type="EMBL" id="RCK71268.1"/>
    </source>
</evidence>
<dbReference type="Proteomes" id="UP000252770">
    <property type="component" value="Unassembled WGS sequence"/>
</dbReference>
<evidence type="ECO:0000256" key="1">
    <source>
        <dbReference type="ARBA" id="ARBA00006817"/>
    </source>
</evidence>
<dbReference type="SUPFAM" id="SSF55961">
    <property type="entry name" value="Bet v1-like"/>
    <property type="match status" value="1"/>
</dbReference>
<dbReference type="Gene3D" id="3.30.530.20">
    <property type="match status" value="1"/>
</dbReference>
<dbReference type="RefSeq" id="WP_114124970.1">
    <property type="nucleotide sequence ID" value="NZ_QOUI01000001.1"/>
</dbReference>
<comment type="caution">
    <text evidence="3">The sequence shown here is derived from an EMBL/GenBank/DDBJ whole genome shotgun (WGS) entry which is preliminary data.</text>
</comment>
<feature type="domain" description="Activator of Hsp90 ATPase homologue 1/2-like C-terminal" evidence="2">
    <location>
        <begin position="29"/>
        <end position="138"/>
    </location>
</feature>
<proteinExistence type="inferred from homology"/>
<reference evidence="3 4" key="1">
    <citation type="submission" date="2018-07" db="EMBL/GenBank/DDBJ databases">
        <title>Desertimonas flava gen. nov. sp. nov.</title>
        <authorList>
            <person name="Liu S."/>
        </authorList>
    </citation>
    <scope>NUCLEOTIDE SEQUENCE [LARGE SCALE GENOMIC DNA]</scope>
    <source>
        <strain evidence="3 4">16Sb5-5</strain>
    </source>
</reference>
<accession>A0A367YZL7</accession>
<dbReference type="InterPro" id="IPR013538">
    <property type="entry name" value="ASHA1/2-like_C"/>
</dbReference>
<protein>
    <recommendedName>
        <fullName evidence="2">Activator of Hsp90 ATPase homologue 1/2-like C-terminal domain-containing protein</fullName>
    </recommendedName>
</protein>
<organism evidence="3 4">
    <name type="scientific">Desertihabitans brevis</name>
    <dbReference type="NCBI Taxonomy" id="2268447"/>
    <lineage>
        <taxon>Bacteria</taxon>
        <taxon>Bacillati</taxon>
        <taxon>Actinomycetota</taxon>
        <taxon>Actinomycetes</taxon>
        <taxon>Propionibacteriales</taxon>
        <taxon>Propionibacteriaceae</taxon>
        <taxon>Desertihabitans</taxon>
    </lineage>
</organism>
<evidence type="ECO:0000313" key="4">
    <source>
        <dbReference type="Proteomes" id="UP000252770"/>
    </source>
</evidence>
<evidence type="ECO:0000259" key="2">
    <source>
        <dbReference type="Pfam" id="PF08327"/>
    </source>
</evidence>
<name>A0A367YZL7_9ACTN</name>